<feature type="compositionally biased region" description="Basic and acidic residues" evidence="3">
    <location>
        <begin position="428"/>
        <end position="443"/>
    </location>
</feature>
<dbReference type="SUPFAM" id="SSF50104">
    <property type="entry name" value="Translation proteins SH3-like domain"/>
    <property type="match status" value="1"/>
</dbReference>
<dbReference type="Gene3D" id="2.30.30.30">
    <property type="match status" value="1"/>
</dbReference>
<dbReference type="PANTHER" id="PTHR11673">
    <property type="entry name" value="TRANSLATION INITIATION FACTOR 5A FAMILY MEMBER"/>
    <property type="match status" value="1"/>
</dbReference>
<evidence type="ECO:0008006" key="6">
    <source>
        <dbReference type="Google" id="ProtNLM"/>
    </source>
</evidence>
<dbReference type="EMBL" id="JAKWBI020000012">
    <property type="protein sequence ID" value="KAJ2906549.1"/>
    <property type="molecule type" value="Genomic_DNA"/>
</dbReference>
<feature type="compositionally biased region" description="Basic and acidic residues" evidence="3">
    <location>
        <begin position="70"/>
        <end position="80"/>
    </location>
</feature>
<comment type="caution">
    <text evidence="4">The sequence shown here is derived from an EMBL/GenBank/DDBJ whole genome shotgun (WGS) entry which is preliminary data.</text>
</comment>
<dbReference type="FunFam" id="2.30.30.30:FF:000033">
    <property type="entry name" value="Woronin body major protein HEX1"/>
    <property type="match status" value="1"/>
</dbReference>
<sequence>MKSLMARGFETRTPKPASSTENTALSMICRWGDGEELQAQLHWATKLDRVLYSPLGARLRMWRVRRNEADGRETQFDSHRTPVAPNGTANGGGWSPKHGQGKLQSCKTQNWRASAKNCSKIATIELWTRTVARGTCILLAGPYSYCNTKELLLTAKRKQGHLHGFLPMMENEVIVESHHKLNGTGERQNDRLLLTCFDQTKLLDGPRMGEMKVAPTGEEGNWCWLGETSRSLGKRPGEAGAKEDCVSLLDQSIRICPFTRRVSSFADELQGSIGFAGGASGSLSGRDSPDSRSNATATWRPVRPLSPWLTVDVEPSSFGSTTSPRRFPRPQNPGHICISVASASFPSSNYHPHPSIPTLVKTTIHNPQTLPPRPLKENTEHQEAGIKAVNLDFEARVPVPFSIFPRTYRDSDDEAEPEPQQHQAQQQTHEEVEIKLPEKRQAGREGQYSSFSVNAELPPRGEHRFSEEEVRITREEERYRRPGIPREEFHSDERRPQTTYAETSIEVDRQRQEYSNPIDVAERQYRSRYSNEPKQEQSSYGYTVEATRQTGCTPSSQEAQYGSTVDAAPYRPSHFQASHSAVGTTVDAPRPVPSYSRHSTVVDETVEPRKFVSFKQSPPSICKETVQSRKYKAPRKAKSKMGYYDEDGHYHSLRAGMHRLKERIMHPHPHETRNTYNVTHVHETHVDPSPVVASHAGSSYGQTDNAPKYVPNSVTIPCHHIRLGDILVLQGRPCQVIRISTSAATGQHRYLGVDLFTKQLHEESSSISNPAPSVVVQTMLGPVLKQYRVLDMQDGTIVAMTETGDVKQALPVIEQSNLWSRLKTAFESGRGSVRVLVIYDQGRELAVDMKVIHGSRL</sequence>
<comment type="subcellular location">
    <subcellularLocation>
        <location evidence="1">Cell septum</location>
    </subcellularLocation>
</comment>
<dbReference type="GO" id="GO:0030428">
    <property type="term" value="C:cell septum"/>
    <property type="evidence" value="ECO:0007669"/>
    <property type="project" value="UniProtKB-SubCell"/>
</dbReference>
<dbReference type="SUPFAM" id="SSF50249">
    <property type="entry name" value="Nucleic acid-binding proteins"/>
    <property type="match status" value="1"/>
</dbReference>
<evidence type="ECO:0000313" key="4">
    <source>
        <dbReference type="EMBL" id="KAJ2906549.1"/>
    </source>
</evidence>
<keyword evidence="5" id="KW-1185">Reference proteome</keyword>
<dbReference type="InterPro" id="IPR008991">
    <property type="entry name" value="Translation_prot_SH3-like_sf"/>
</dbReference>
<dbReference type="CDD" id="cd04469">
    <property type="entry name" value="S1_Hex1"/>
    <property type="match status" value="1"/>
</dbReference>
<dbReference type="GO" id="GO:0140266">
    <property type="term" value="C:Woronin body"/>
    <property type="evidence" value="ECO:0007669"/>
    <property type="project" value="UniProtKB-ARBA"/>
</dbReference>
<dbReference type="InterPro" id="IPR001884">
    <property type="entry name" value="IF5A-like"/>
</dbReference>
<dbReference type="GO" id="GO:0045901">
    <property type="term" value="P:positive regulation of translational elongation"/>
    <property type="evidence" value="ECO:0007669"/>
    <property type="project" value="InterPro"/>
</dbReference>
<dbReference type="InterPro" id="IPR014722">
    <property type="entry name" value="Rib_uL2_dom2"/>
</dbReference>
<comment type="similarity">
    <text evidence="2">Belongs to the eIF-5A family. Hex1 subfamily.</text>
</comment>
<protein>
    <recommendedName>
        <fullName evidence="6">Translation elongation factor IF5A C-terminal domain-containing protein</fullName>
    </recommendedName>
</protein>
<evidence type="ECO:0000256" key="1">
    <source>
        <dbReference type="ARBA" id="ARBA00004431"/>
    </source>
</evidence>
<proteinExistence type="inferred from homology"/>
<gene>
    <name evidence="4" type="ORF">MKZ38_001192</name>
</gene>
<dbReference type="GO" id="GO:0003723">
    <property type="term" value="F:RNA binding"/>
    <property type="evidence" value="ECO:0007669"/>
    <property type="project" value="InterPro"/>
</dbReference>
<feature type="region of interest" description="Disordered" evidence="3">
    <location>
        <begin position="1"/>
        <end position="21"/>
    </location>
</feature>
<name>A0AAD5RZ58_9PEZI</name>
<dbReference type="InterPro" id="IPR012340">
    <property type="entry name" value="NA-bd_OB-fold"/>
</dbReference>
<evidence type="ECO:0000256" key="3">
    <source>
        <dbReference type="SAM" id="MobiDB-lite"/>
    </source>
</evidence>
<evidence type="ECO:0000256" key="2">
    <source>
        <dbReference type="ARBA" id="ARBA00061629"/>
    </source>
</evidence>
<dbReference type="GO" id="GO:0043022">
    <property type="term" value="F:ribosome binding"/>
    <property type="evidence" value="ECO:0007669"/>
    <property type="project" value="InterPro"/>
</dbReference>
<feature type="compositionally biased region" description="Basic and acidic residues" evidence="3">
    <location>
        <begin position="459"/>
        <end position="496"/>
    </location>
</feature>
<dbReference type="AlphaFoldDB" id="A0AAD5RZ58"/>
<dbReference type="Gene3D" id="2.40.50.140">
    <property type="entry name" value="Nucleic acid-binding proteins"/>
    <property type="match status" value="1"/>
</dbReference>
<feature type="region of interest" description="Disordered" evidence="3">
    <location>
        <begin position="70"/>
        <end position="103"/>
    </location>
</feature>
<feature type="region of interest" description="Disordered" evidence="3">
    <location>
        <begin position="580"/>
        <end position="600"/>
    </location>
</feature>
<dbReference type="Proteomes" id="UP001201980">
    <property type="component" value="Unassembled WGS sequence"/>
</dbReference>
<reference evidence="4" key="1">
    <citation type="submission" date="2022-07" db="EMBL/GenBank/DDBJ databases">
        <title>Draft genome sequence of Zalerion maritima ATCC 34329, a (micro)plastics degrading marine fungus.</title>
        <authorList>
            <person name="Paco A."/>
            <person name="Goncalves M.F.M."/>
            <person name="Rocha-Santos T.A.P."/>
            <person name="Alves A."/>
        </authorList>
    </citation>
    <scope>NUCLEOTIDE SEQUENCE</scope>
    <source>
        <strain evidence="4">ATCC 34329</strain>
    </source>
</reference>
<feature type="region of interest" description="Disordered" evidence="3">
    <location>
        <begin position="405"/>
        <end position="514"/>
    </location>
</feature>
<organism evidence="4 5">
    <name type="scientific">Zalerion maritima</name>
    <dbReference type="NCBI Taxonomy" id="339359"/>
    <lineage>
        <taxon>Eukaryota</taxon>
        <taxon>Fungi</taxon>
        <taxon>Dikarya</taxon>
        <taxon>Ascomycota</taxon>
        <taxon>Pezizomycotina</taxon>
        <taxon>Sordariomycetes</taxon>
        <taxon>Lulworthiomycetidae</taxon>
        <taxon>Lulworthiales</taxon>
        <taxon>Lulworthiaceae</taxon>
        <taxon>Zalerion</taxon>
    </lineage>
</organism>
<accession>A0AAD5RZ58</accession>
<feature type="region of interest" description="Disordered" evidence="3">
    <location>
        <begin position="276"/>
        <end position="297"/>
    </location>
</feature>
<evidence type="ECO:0000313" key="5">
    <source>
        <dbReference type="Proteomes" id="UP001201980"/>
    </source>
</evidence>
<feature type="compositionally biased region" description="Low complexity" evidence="3">
    <location>
        <begin position="418"/>
        <end position="427"/>
    </location>
</feature>
<dbReference type="GO" id="GO:0003746">
    <property type="term" value="F:translation elongation factor activity"/>
    <property type="evidence" value="ECO:0007669"/>
    <property type="project" value="InterPro"/>
</dbReference>
<dbReference type="InterPro" id="IPR037318">
    <property type="entry name" value="Hex1_S1"/>
</dbReference>